<dbReference type="InterPro" id="IPR011322">
    <property type="entry name" value="N-reg_PII-like_a/b"/>
</dbReference>
<sequence length="123" mass="13386">MKEVIAIIRPKMVAKTKAALEAIGINSITAIPVLGRGKQRGIMGEVDIEYRPQIGEQAPSRGMKYIPKRQISVVVQDQEVDTVVQAIIQVNKTGQFGDGKIFECPVDEALRVRTGETGAKAIL</sequence>
<dbReference type="InterPro" id="IPR015867">
    <property type="entry name" value="N-reg_PII/ATP_PRibTrfase_C"/>
</dbReference>
<dbReference type="Pfam" id="PF00543">
    <property type="entry name" value="P-II"/>
    <property type="match status" value="1"/>
</dbReference>
<dbReference type="PROSITE" id="PS51343">
    <property type="entry name" value="PII_GLNB_DOM"/>
    <property type="match status" value="1"/>
</dbReference>
<accession>A0A1M7TRK3</accession>
<dbReference type="SUPFAM" id="SSF54913">
    <property type="entry name" value="GlnB-like"/>
    <property type="match status" value="1"/>
</dbReference>
<dbReference type="RefSeq" id="WP_072772835.1">
    <property type="nucleotide sequence ID" value="NZ_FRDN01000007.1"/>
</dbReference>
<dbReference type="PRINTS" id="PR00340">
    <property type="entry name" value="PIIGLNB"/>
</dbReference>
<reference evidence="3" key="1">
    <citation type="submission" date="2016-12" db="EMBL/GenBank/DDBJ databases">
        <authorList>
            <person name="Varghese N."/>
            <person name="Submissions S."/>
        </authorList>
    </citation>
    <scope>NUCLEOTIDE SEQUENCE [LARGE SCALE GENOMIC DNA]</scope>
    <source>
        <strain evidence="3">DSM 11544</strain>
    </source>
</reference>
<dbReference type="GO" id="GO:0005829">
    <property type="term" value="C:cytosol"/>
    <property type="evidence" value="ECO:0007669"/>
    <property type="project" value="TreeGrafter"/>
</dbReference>
<evidence type="ECO:0000313" key="2">
    <source>
        <dbReference type="EMBL" id="SHN73310.1"/>
    </source>
</evidence>
<dbReference type="AlphaFoldDB" id="A0A1M7TRK3"/>
<dbReference type="STRING" id="1121395.SAMN02745215_02441"/>
<keyword evidence="1" id="KW-0597">Phosphoprotein</keyword>
<dbReference type="EMBL" id="FRDN01000007">
    <property type="protein sequence ID" value="SHN73310.1"/>
    <property type="molecule type" value="Genomic_DNA"/>
</dbReference>
<dbReference type="GO" id="GO:0030234">
    <property type="term" value="F:enzyme regulator activity"/>
    <property type="evidence" value="ECO:0007669"/>
    <property type="project" value="InterPro"/>
</dbReference>
<proteinExistence type="predicted"/>
<evidence type="ECO:0000256" key="1">
    <source>
        <dbReference type="PIRSR" id="PIRSR602187-50"/>
    </source>
</evidence>
<dbReference type="Proteomes" id="UP000184010">
    <property type="component" value="Unassembled WGS sequence"/>
</dbReference>
<gene>
    <name evidence="2" type="ORF">SAMN02745215_02441</name>
</gene>
<organism evidence="2 3">
    <name type="scientific">Desulfitobacterium chlororespirans DSM 11544</name>
    <dbReference type="NCBI Taxonomy" id="1121395"/>
    <lineage>
        <taxon>Bacteria</taxon>
        <taxon>Bacillati</taxon>
        <taxon>Bacillota</taxon>
        <taxon>Clostridia</taxon>
        <taxon>Eubacteriales</taxon>
        <taxon>Desulfitobacteriaceae</taxon>
        <taxon>Desulfitobacterium</taxon>
    </lineage>
</organism>
<protein>
    <submittedName>
        <fullName evidence="2">Nitrogen regulatory protein P-II family</fullName>
    </submittedName>
</protein>
<evidence type="ECO:0000313" key="3">
    <source>
        <dbReference type="Proteomes" id="UP000184010"/>
    </source>
</evidence>
<dbReference type="GO" id="GO:0006808">
    <property type="term" value="P:regulation of nitrogen utilization"/>
    <property type="evidence" value="ECO:0007669"/>
    <property type="project" value="InterPro"/>
</dbReference>
<dbReference type="InterPro" id="IPR002187">
    <property type="entry name" value="N-reg_PII"/>
</dbReference>
<dbReference type="PANTHER" id="PTHR30115:SF11">
    <property type="entry name" value="NITROGEN REGULATORY PROTEIN P-II HOMOLOG"/>
    <property type="match status" value="1"/>
</dbReference>
<dbReference type="SMART" id="SM00938">
    <property type="entry name" value="P-II"/>
    <property type="match status" value="1"/>
</dbReference>
<feature type="modified residue" description="O-UMP-tyrosine" evidence="1">
    <location>
        <position position="50"/>
    </location>
</feature>
<dbReference type="Gene3D" id="3.30.70.120">
    <property type="match status" value="1"/>
</dbReference>
<keyword evidence="3" id="KW-1185">Reference proteome</keyword>
<dbReference type="GO" id="GO:0005524">
    <property type="term" value="F:ATP binding"/>
    <property type="evidence" value="ECO:0007669"/>
    <property type="project" value="TreeGrafter"/>
</dbReference>
<dbReference type="PANTHER" id="PTHR30115">
    <property type="entry name" value="NITROGEN REGULATORY PROTEIN P-II"/>
    <property type="match status" value="1"/>
</dbReference>
<name>A0A1M7TRK3_9FIRM</name>